<dbReference type="EMBL" id="JQAT01000002">
    <property type="protein sequence ID" value="KRN29026.1"/>
    <property type="molecule type" value="Genomic_DNA"/>
</dbReference>
<dbReference type="STRING" id="81857.IV38_GL001241"/>
<dbReference type="PATRIC" id="fig|81857.3.peg.1247"/>
<dbReference type="Proteomes" id="UP000051645">
    <property type="component" value="Unassembled WGS sequence"/>
</dbReference>
<keyword evidence="2" id="KW-0378">Hydrolase</keyword>
<dbReference type="InterPro" id="IPR041492">
    <property type="entry name" value="HAD_2"/>
</dbReference>
<comment type="caution">
    <text evidence="2">The sequence shown here is derived from an EMBL/GenBank/DDBJ whole genome shotgun (WGS) entry which is preliminary data.</text>
</comment>
<accession>A0A0R2G786</accession>
<dbReference type="Gene3D" id="3.40.50.1000">
    <property type="entry name" value="HAD superfamily/HAD-like"/>
    <property type="match status" value="1"/>
</dbReference>
<dbReference type="GO" id="GO:0005829">
    <property type="term" value="C:cytosol"/>
    <property type="evidence" value="ECO:0007669"/>
    <property type="project" value="TreeGrafter"/>
</dbReference>
<protein>
    <submittedName>
        <fullName evidence="2">Haloacid dehalogenase domain-containing protein hydrolase</fullName>
    </submittedName>
</protein>
<dbReference type="Proteomes" id="UP000051751">
    <property type="component" value="Unassembled WGS sequence"/>
</dbReference>
<dbReference type="AlphaFoldDB" id="A0A0R2G786"/>
<dbReference type="SUPFAM" id="SSF56784">
    <property type="entry name" value="HAD-like"/>
    <property type="match status" value="1"/>
</dbReference>
<dbReference type="InterPro" id="IPR023214">
    <property type="entry name" value="HAD_sf"/>
</dbReference>
<reference evidence="3 4" key="1">
    <citation type="journal article" date="2015" name="Genome Announc.">
        <title>Expanding the biotechnology potential of lactobacilli through comparative genomics of 213 strains and associated genera.</title>
        <authorList>
            <person name="Sun Z."/>
            <person name="Harris H.M."/>
            <person name="McCann A."/>
            <person name="Guo C."/>
            <person name="Argimon S."/>
            <person name="Zhang W."/>
            <person name="Yang X."/>
            <person name="Jeffery I.B."/>
            <person name="Cooney J.C."/>
            <person name="Kagawa T.F."/>
            <person name="Liu W."/>
            <person name="Song Y."/>
            <person name="Salvetti E."/>
            <person name="Wrobel A."/>
            <person name="Rasinkangas P."/>
            <person name="Parkhill J."/>
            <person name="Rea M.C."/>
            <person name="O'Sullivan O."/>
            <person name="Ritari J."/>
            <person name="Douillard F.P."/>
            <person name="Paul Ross R."/>
            <person name="Yang R."/>
            <person name="Briner A.E."/>
            <person name="Felis G.E."/>
            <person name="de Vos W.M."/>
            <person name="Barrangou R."/>
            <person name="Klaenhammer T.R."/>
            <person name="Caufield P.W."/>
            <person name="Cui Y."/>
            <person name="Zhang H."/>
            <person name="O'Toole P.W."/>
        </authorList>
    </citation>
    <scope>NUCLEOTIDE SEQUENCE [LARGE SCALE GENOMIC DNA]</scope>
    <source>
        <strain evidence="1 4">ATCC BAA-66</strain>
        <strain evidence="2 3">DSM 13344</strain>
    </source>
</reference>
<dbReference type="InterPro" id="IPR036412">
    <property type="entry name" value="HAD-like_sf"/>
</dbReference>
<dbReference type="SFLD" id="SFLDS00003">
    <property type="entry name" value="Haloacid_Dehalogenase"/>
    <property type="match status" value="1"/>
</dbReference>
<dbReference type="SFLD" id="SFLDG01129">
    <property type="entry name" value="C1.5:_HAD__Beta-PGM__Phosphata"/>
    <property type="match status" value="1"/>
</dbReference>
<evidence type="ECO:0000313" key="1">
    <source>
        <dbReference type="EMBL" id="KRN29026.1"/>
    </source>
</evidence>
<dbReference type="Gene3D" id="1.10.150.240">
    <property type="entry name" value="Putative phosphatase, domain 2"/>
    <property type="match status" value="1"/>
</dbReference>
<dbReference type="EMBL" id="JQAZ01000002">
    <property type="protein sequence ID" value="KRN32564.1"/>
    <property type="molecule type" value="Genomic_DNA"/>
</dbReference>
<dbReference type="Pfam" id="PF13419">
    <property type="entry name" value="HAD_2"/>
    <property type="match status" value="1"/>
</dbReference>
<keyword evidence="3" id="KW-1185">Reference proteome</keyword>
<dbReference type="PANTHER" id="PTHR43434">
    <property type="entry name" value="PHOSPHOGLYCOLATE PHOSPHATASE"/>
    <property type="match status" value="1"/>
</dbReference>
<gene>
    <name evidence="1" type="ORF">IV38_GL001241</name>
    <name evidence="2" type="ORF">IV40_GL000612</name>
</gene>
<dbReference type="PANTHER" id="PTHR43434:SF20">
    <property type="entry name" value="5'-NUCLEOTIDASE"/>
    <property type="match status" value="1"/>
</dbReference>
<dbReference type="GO" id="GO:0004713">
    <property type="term" value="F:protein tyrosine kinase activity"/>
    <property type="evidence" value="ECO:0007669"/>
    <property type="project" value="TreeGrafter"/>
</dbReference>
<evidence type="ECO:0000313" key="2">
    <source>
        <dbReference type="EMBL" id="KRN32564.1"/>
    </source>
</evidence>
<organism evidence="2 3">
    <name type="scientific">Lactobacillus selangorensis</name>
    <dbReference type="NCBI Taxonomy" id="81857"/>
    <lineage>
        <taxon>Bacteria</taxon>
        <taxon>Bacillati</taxon>
        <taxon>Bacillota</taxon>
        <taxon>Bacilli</taxon>
        <taxon>Lactobacillales</taxon>
        <taxon>Lactobacillaceae</taxon>
        <taxon>Lactobacillus</taxon>
    </lineage>
</organism>
<proteinExistence type="predicted"/>
<dbReference type="RefSeq" id="WP_057768832.1">
    <property type="nucleotide sequence ID" value="NZ_JQAT01000002.1"/>
</dbReference>
<evidence type="ECO:0000313" key="3">
    <source>
        <dbReference type="Proteomes" id="UP000051645"/>
    </source>
</evidence>
<evidence type="ECO:0000313" key="4">
    <source>
        <dbReference type="Proteomes" id="UP000051751"/>
    </source>
</evidence>
<name>A0A0R2G786_9LACO</name>
<dbReference type="InterPro" id="IPR023198">
    <property type="entry name" value="PGP-like_dom2"/>
</dbReference>
<dbReference type="GO" id="GO:0016787">
    <property type="term" value="F:hydrolase activity"/>
    <property type="evidence" value="ECO:0007669"/>
    <property type="project" value="UniProtKB-KW"/>
</dbReference>
<dbReference type="InterPro" id="IPR050155">
    <property type="entry name" value="HAD-like_hydrolase_sf"/>
</dbReference>
<sequence length="218" mass="24763">MKVTALFFDLDGTIVDSNHGIMQALRHTVDEMGWAPLSDADYHFWIGPPLGESIQRFYQISDQETINEAIQIFNSYYYKHGMYEAHVYNGITQVLNELHDKYPIYVATSKPEKIAEQMLDHFDMLQYLKGVYGSERGAIWDRSFDVLGNAFEQTKIVPQESIMIGDRQTDMLGAQQKQMRRIGVLYGFGTKTELLESGAQALAALPKDIPGIVAKMDQ</sequence>